<sequence>MADDMLHVQESIDCRSTWDYIPRRLMAYGDEIVYFFFIVTFDGVVVDDDDDDDVVAAVDAVAFFVSRISNNFIPNVHFYINRILKLNCSIYTEIGTIDVLVQ</sequence>
<dbReference type="Proteomes" id="UP000735302">
    <property type="component" value="Unassembled WGS sequence"/>
</dbReference>
<organism evidence="1 2">
    <name type="scientific">Plakobranchus ocellatus</name>
    <dbReference type="NCBI Taxonomy" id="259542"/>
    <lineage>
        <taxon>Eukaryota</taxon>
        <taxon>Metazoa</taxon>
        <taxon>Spiralia</taxon>
        <taxon>Lophotrochozoa</taxon>
        <taxon>Mollusca</taxon>
        <taxon>Gastropoda</taxon>
        <taxon>Heterobranchia</taxon>
        <taxon>Euthyneura</taxon>
        <taxon>Panpulmonata</taxon>
        <taxon>Sacoglossa</taxon>
        <taxon>Placobranchoidea</taxon>
        <taxon>Plakobranchidae</taxon>
        <taxon>Plakobranchus</taxon>
    </lineage>
</organism>
<dbReference type="EMBL" id="BLXT01000924">
    <property type="protein sequence ID" value="GFN81365.1"/>
    <property type="molecule type" value="Genomic_DNA"/>
</dbReference>
<accession>A0AAV3Y2D0</accession>
<dbReference type="AlphaFoldDB" id="A0AAV3Y2D0"/>
<comment type="caution">
    <text evidence="1">The sequence shown here is derived from an EMBL/GenBank/DDBJ whole genome shotgun (WGS) entry which is preliminary data.</text>
</comment>
<name>A0AAV3Y2D0_9GAST</name>
<gene>
    <name evidence="1" type="ORF">PoB_000787100</name>
</gene>
<evidence type="ECO:0000313" key="1">
    <source>
        <dbReference type="EMBL" id="GFN81365.1"/>
    </source>
</evidence>
<reference evidence="1 2" key="1">
    <citation type="journal article" date="2021" name="Elife">
        <title>Chloroplast acquisition without the gene transfer in kleptoplastic sea slugs, Plakobranchus ocellatus.</title>
        <authorList>
            <person name="Maeda T."/>
            <person name="Takahashi S."/>
            <person name="Yoshida T."/>
            <person name="Shimamura S."/>
            <person name="Takaki Y."/>
            <person name="Nagai Y."/>
            <person name="Toyoda A."/>
            <person name="Suzuki Y."/>
            <person name="Arimoto A."/>
            <person name="Ishii H."/>
            <person name="Satoh N."/>
            <person name="Nishiyama T."/>
            <person name="Hasebe M."/>
            <person name="Maruyama T."/>
            <person name="Minagawa J."/>
            <person name="Obokata J."/>
            <person name="Shigenobu S."/>
        </authorList>
    </citation>
    <scope>NUCLEOTIDE SEQUENCE [LARGE SCALE GENOMIC DNA]</scope>
</reference>
<proteinExistence type="predicted"/>
<keyword evidence="2" id="KW-1185">Reference proteome</keyword>
<evidence type="ECO:0000313" key="2">
    <source>
        <dbReference type="Proteomes" id="UP000735302"/>
    </source>
</evidence>
<protein>
    <submittedName>
        <fullName evidence="1">Uncharacterized protein</fullName>
    </submittedName>
</protein>